<dbReference type="RefSeq" id="WP_065991495.1">
    <property type="nucleotide sequence ID" value="NZ_MDEN01000068.1"/>
</dbReference>
<dbReference type="AlphaFoldDB" id="A0A1C2DGU0"/>
<dbReference type="OrthoDB" id="9975725at2"/>
<accession>A0A1C2DGU0</accession>
<dbReference type="Proteomes" id="UP000095143">
    <property type="component" value="Unassembled WGS sequence"/>
</dbReference>
<name>A0A1C2DGU0_9PSED</name>
<evidence type="ECO:0000313" key="2">
    <source>
        <dbReference type="Proteomes" id="UP000095143"/>
    </source>
</evidence>
<comment type="caution">
    <text evidence="1">The sequence shown here is derived from an EMBL/GenBank/DDBJ whole genome shotgun (WGS) entry which is preliminary data.</text>
</comment>
<sequence>MGVTSKVAKRNLWWQHVVQWRPTRDTNAENEKSPSMTGFLFMGSGLAGVFDFSHVGVRVRSDSRLRADFETF</sequence>
<protein>
    <submittedName>
        <fullName evidence="1">Uncharacterized protein</fullName>
    </submittedName>
</protein>
<proteinExistence type="predicted"/>
<gene>
    <name evidence="1" type="ORF">BBI10_20720</name>
</gene>
<evidence type="ECO:0000313" key="1">
    <source>
        <dbReference type="EMBL" id="OCX13984.1"/>
    </source>
</evidence>
<dbReference type="EMBL" id="MDEN01000068">
    <property type="protein sequence ID" value="OCX13984.1"/>
    <property type="molecule type" value="Genomic_DNA"/>
</dbReference>
<organism evidence="1 2">
    <name type="scientific">Pseudomonas graminis</name>
    <dbReference type="NCBI Taxonomy" id="158627"/>
    <lineage>
        <taxon>Bacteria</taxon>
        <taxon>Pseudomonadati</taxon>
        <taxon>Pseudomonadota</taxon>
        <taxon>Gammaproteobacteria</taxon>
        <taxon>Pseudomonadales</taxon>
        <taxon>Pseudomonadaceae</taxon>
        <taxon>Pseudomonas</taxon>
    </lineage>
</organism>
<reference evidence="1 2" key="1">
    <citation type="submission" date="2016-08" db="EMBL/GenBank/DDBJ databases">
        <title>Whole genome sequence of Pseudomonas graminis strain UASWS1507, a potential biological control agent for agriculture.</title>
        <authorList>
            <person name="Crovadore J."/>
            <person name="Calmin G."/>
            <person name="Chablais R."/>
            <person name="Cochard B."/>
            <person name="Lefort F."/>
        </authorList>
    </citation>
    <scope>NUCLEOTIDE SEQUENCE [LARGE SCALE GENOMIC DNA]</scope>
    <source>
        <strain evidence="1 2">UASWS1507</strain>
    </source>
</reference>